<reference evidence="2 3" key="1">
    <citation type="submission" date="2019-02" db="EMBL/GenBank/DDBJ databases">
        <title>Genome sequencing of the rare red list fungi Dentipellis fragilis.</title>
        <authorList>
            <person name="Buettner E."/>
            <person name="Kellner H."/>
        </authorList>
    </citation>
    <scope>NUCLEOTIDE SEQUENCE [LARGE SCALE GENOMIC DNA]</scope>
    <source>
        <strain evidence="2 3">DSM 105465</strain>
    </source>
</reference>
<dbReference type="OrthoDB" id="3270987at2759"/>
<accession>A0A4Y9YDF1</accession>
<proteinExistence type="predicted"/>
<dbReference type="STRING" id="205917.A0A4Y9YDF1"/>
<dbReference type="AlphaFoldDB" id="A0A4Y9YDF1"/>
<evidence type="ECO:0000313" key="3">
    <source>
        <dbReference type="Proteomes" id="UP000298327"/>
    </source>
</evidence>
<dbReference type="Gene3D" id="3.80.10.10">
    <property type="entry name" value="Ribonuclease Inhibitor"/>
    <property type="match status" value="1"/>
</dbReference>
<feature type="region of interest" description="Disordered" evidence="1">
    <location>
        <begin position="1"/>
        <end position="32"/>
    </location>
</feature>
<evidence type="ECO:0000313" key="2">
    <source>
        <dbReference type="EMBL" id="TFY59481.1"/>
    </source>
</evidence>
<keyword evidence="3" id="KW-1185">Reference proteome</keyword>
<dbReference type="SUPFAM" id="SSF52047">
    <property type="entry name" value="RNI-like"/>
    <property type="match status" value="1"/>
</dbReference>
<dbReference type="EMBL" id="SEOQ01000617">
    <property type="protein sequence ID" value="TFY59481.1"/>
    <property type="molecule type" value="Genomic_DNA"/>
</dbReference>
<gene>
    <name evidence="2" type="ORF">EVG20_g7776</name>
</gene>
<name>A0A4Y9YDF1_9AGAM</name>
<comment type="caution">
    <text evidence="2">The sequence shown here is derived from an EMBL/GenBank/DDBJ whole genome shotgun (WGS) entry which is preliminary data.</text>
</comment>
<feature type="compositionally biased region" description="Low complexity" evidence="1">
    <location>
        <begin position="7"/>
        <end position="19"/>
    </location>
</feature>
<dbReference type="InterPro" id="IPR032675">
    <property type="entry name" value="LRR_dom_sf"/>
</dbReference>
<protein>
    <submittedName>
        <fullName evidence="2">Uncharacterized protein</fullName>
    </submittedName>
</protein>
<dbReference type="Proteomes" id="UP000298327">
    <property type="component" value="Unassembled WGS sequence"/>
</dbReference>
<organism evidence="2 3">
    <name type="scientific">Dentipellis fragilis</name>
    <dbReference type="NCBI Taxonomy" id="205917"/>
    <lineage>
        <taxon>Eukaryota</taxon>
        <taxon>Fungi</taxon>
        <taxon>Dikarya</taxon>
        <taxon>Basidiomycota</taxon>
        <taxon>Agaricomycotina</taxon>
        <taxon>Agaricomycetes</taxon>
        <taxon>Russulales</taxon>
        <taxon>Hericiaceae</taxon>
        <taxon>Dentipellis</taxon>
    </lineage>
</organism>
<sequence>MAPKPPSSSSASSSSSSASPCRAMRQQTSPFGSTKLPTELLAKIFLTALFALDDPLPQIASTETLKQAPTVLTQVCRRWRAVALSTPRLWARISVTLLGHARPPKMRHRRLTKTKLSKQKQKDAEKVLMPEDVQFAMFQTWLARSKAAPLSCSIHNMHGSREICTRYLEALCTHSSHWCAINIVGFPLDLFPPLQPDSMQLLEELTVNSYSSSAHDIALTHAFSRAPRLRRVFIRSADTTTWRFPWAQLRELYLVDIDTKDDGPLFDASGYHRILSSCSSNLTSLHLAFSCPAESPTEPIPLPILGPIHLPNVLELTLNVNQFLPCDPLLRQLRLTSLRTLKLYTSVYPPARALATLRALFGPFADTLRALDISECKLRAGDALALLRLVPALTALDTCWSSCITPEFVRALTLHWGNCGRLEGGQNAMLRELKIVKGLGSGGARGHLLDMEEGEIEYGACLAEMLESRWRVPRTPLEMRAAVTSIEQVREWEKLEEMESADKPAERLRCITLRERDLNRMAMTKGAMRRWKEEGLVFNTVMY</sequence>
<dbReference type="Gene3D" id="1.20.1280.50">
    <property type="match status" value="1"/>
</dbReference>
<evidence type="ECO:0000256" key="1">
    <source>
        <dbReference type="SAM" id="MobiDB-lite"/>
    </source>
</evidence>